<proteinExistence type="predicted"/>
<dbReference type="AlphaFoldDB" id="A0A5P8VZJ7"/>
<organism evidence="2 3">
    <name type="scientific">Nostoc sphaeroides CCNUC1</name>
    <dbReference type="NCBI Taxonomy" id="2653204"/>
    <lineage>
        <taxon>Bacteria</taxon>
        <taxon>Bacillati</taxon>
        <taxon>Cyanobacteriota</taxon>
        <taxon>Cyanophyceae</taxon>
        <taxon>Nostocales</taxon>
        <taxon>Nostocaceae</taxon>
        <taxon>Nostoc</taxon>
    </lineage>
</organism>
<dbReference type="EMBL" id="CP045226">
    <property type="protein sequence ID" value="QFS45868.1"/>
    <property type="molecule type" value="Genomic_DNA"/>
</dbReference>
<feature type="signal peptide" evidence="1">
    <location>
        <begin position="1"/>
        <end position="29"/>
    </location>
</feature>
<keyword evidence="1" id="KW-0732">Signal</keyword>
<keyword evidence="3" id="KW-1185">Reference proteome</keyword>
<dbReference type="KEGG" id="nsh:GXM_03347"/>
<evidence type="ECO:0000313" key="2">
    <source>
        <dbReference type="EMBL" id="QFS45868.1"/>
    </source>
</evidence>
<protein>
    <submittedName>
        <fullName evidence="2">Uncharacterized protein</fullName>
    </submittedName>
</protein>
<sequence>MQSFKRFRKQLAFLLLIGSAVFSASSSNAQDVSRTVFVNTDVIIDPAVLINLFPTATQLAVVQIGGIVRIDDSGVGVVDIDSTGVYDPFATNYLNNRPVGGSQFQVTPSTNQISGLFTEKPGQPLLLDLYSGGTNSPAYNNDGTNCKVSRCVALHYGYYQTINSNTELNPSFLRSLIELRDPRNPNTSRLRQYTMVSPKLTIVSPRLSAVTQLLAVTQGLSSAVTQLSKLTPISTVTQLSQVTPISAVSQRISSAVTQGFSSAVTQLSQLTPTEYYTVYSEYTDPQRPQVTTTNWTQFPVKRGETPILSFTNSSSDNSVRISNARALRSTTQIPLAQLNSINLPPTIRNFQAVPSANVTLSRSTLSGITTTPAVNLNFLTAVNANLVLQNQNQIPSLNQNQIRNFNQNQTLPTINRSR</sequence>
<accession>A0A5P8VZJ7</accession>
<evidence type="ECO:0000313" key="3">
    <source>
        <dbReference type="Proteomes" id="UP000326678"/>
    </source>
</evidence>
<gene>
    <name evidence="2" type="ORF">GXM_03347</name>
</gene>
<dbReference type="Proteomes" id="UP000326678">
    <property type="component" value="Chromosome Gxm1"/>
</dbReference>
<reference evidence="2 3" key="1">
    <citation type="submission" date="2019-10" db="EMBL/GenBank/DDBJ databases">
        <title>Genomic and transcriptomic insights into the perfect genentic adaptation of a filamentous nitrogen-fixing cyanobacterium to rice fields.</title>
        <authorList>
            <person name="Chen Z."/>
        </authorList>
    </citation>
    <scope>NUCLEOTIDE SEQUENCE [LARGE SCALE GENOMIC DNA]</scope>
    <source>
        <strain evidence="2">CCNUC1</strain>
    </source>
</reference>
<name>A0A5P8VZJ7_9NOSO</name>
<dbReference type="RefSeq" id="WP_152589217.1">
    <property type="nucleotide sequence ID" value="NZ_CP045226.1"/>
</dbReference>
<feature type="chain" id="PRO_5024850150" evidence="1">
    <location>
        <begin position="30"/>
        <end position="418"/>
    </location>
</feature>
<evidence type="ECO:0000256" key="1">
    <source>
        <dbReference type="SAM" id="SignalP"/>
    </source>
</evidence>